<dbReference type="eggNOG" id="COG3022">
    <property type="taxonomic scope" value="Bacteria"/>
</dbReference>
<evidence type="ECO:0000313" key="2">
    <source>
        <dbReference type="Proteomes" id="UP000028486"/>
    </source>
</evidence>
<dbReference type="AlphaFoldDB" id="A0A076F8V0"/>
<dbReference type="OrthoDB" id="3210767at2"/>
<dbReference type="Pfam" id="PF03883">
    <property type="entry name" value="H2O2_YaaD"/>
    <property type="match status" value="1"/>
</dbReference>
<dbReference type="Proteomes" id="UP000028486">
    <property type="component" value="Chromosome"/>
</dbReference>
<reference evidence="2" key="1">
    <citation type="journal article" date="2014" name="Genome Announc.">
        <title>Complete Genome Sequence of Campylobacter iguaniorum Strain 1485ET, Isolated from a Bearded Dragon (Pogona vitticeps).</title>
        <authorList>
            <person name="Gilbert M.J."/>
            <person name="Miller W.G."/>
            <person name="Yee E."/>
            <person name="Kik M."/>
            <person name="Wagenaar J.A."/>
            <person name="Duim B."/>
        </authorList>
    </citation>
    <scope>NUCLEOTIDE SEQUENCE [LARGE SCALE GENOMIC DNA]</scope>
    <source>
        <strain evidence="2">1485E</strain>
    </source>
</reference>
<evidence type="ECO:0000313" key="1">
    <source>
        <dbReference type="EMBL" id="AII14660.1"/>
    </source>
</evidence>
<dbReference type="InterPro" id="IPR005583">
    <property type="entry name" value="YaaA"/>
</dbReference>
<dbReference type="PANTHER" id="PTHR30283">
    <property type="entry name" value="PEROXIDE STRESS RESPONSE PROTEIN YAAA"/>
    <property type="match status" value="1"/>
</dbReference>
<protein>
    <recommendedName>
        <fullName evidence="3">DUF328 domain protein</fullName>
    </recommendedName>
</protein>
<dbReference type="STRING" id="1244531.CIG2463D_0818"/>
<dbReference type="KEGG" id="caj:CIG1485E_0818"/>
<sequence>MKILFSPSETKIAGGDELKFDKSSLIFPNLYEKRVLALHKFNDFLQNASFDELSKLFGLKKDEEVKYYSNDIFSKPLMKAILRYNGVAYEYLKYRSLDENAQSYIDENTLIFSNLYGSILAKNFIVDYKLKQGENLPDFVFDDFYKQNFSDELDKMLENEDIIDLRAGFYEKFYTIKKPFLTVKFLKNGKVVSHFAKAYRGILLRELAINKVQTIDEFYNLNIKKLKINKIIQKKLRNEIIFDIFE</sequence>
<dbReference type="RefSeq" id="WP_038454026.1">
    <property type="nucleotide sequence ID" value="NZ_CP009043.1"/>
</dbReference>
<name>A0A076F8V0_9BACT</name>
<gene>
    <name evidence="1" type="ORF">CIG1485E_0818</name>
</gene>
<organism evidence="1 2">
    <name type="scientific">Campylobacter iguaniorum</name>
    <dbReference type="NCBI Taxonomy" id="1244531"/>
    <lineage>
        <taxon>Bacteria</taxon>
        <taxon>Pseudomonadati</taxon>
        <taxon>Campylobacterota</taxon>
        <taxon>Epsilonproteobacteria</taxon>
        <taxon>Campylobacterales</taxon>
        <taxon>Campylobacteraceae</taxon>
        <taxon>Campylobacter</taxon>
    </lineage>
</organism>
<dbReference type="GO" id="GO:0033194">
    <property type="term" value="P:response to hydroperoxide"/>
    <property type="evidence" value="ECO:0007669"/>
    <property type="project" value="TreeGrafter"/>
</dbReference>
<evidence type="ECO:0008006" key="3">
    <source>
        <dbReference type="Google" id="ProtNLM"/>
    </source>
</evidence>
<proteinExistence type="predicted"/>
<keyword evidence="2" id="KW-1185">Reference proteome</keyword>
<dbReference type="PANTHER" id="PTHR30283:SF4">
    <property type="entry name" value="PEROXIDE STRESS RESISTANCE PROTEIN YAAA"/>
    <property type="match status" value="1"/>
</dbReference>
<dbReference type="EMBL" id="CP009043">
    <property type="protein sequence ID" value="AII14660.1"/>
    <property type="molecule type" value="Genomic_DNA"/>
</dbReference>
<dbReference type="GO" id="GO:0005829">
    <property type="term" value="C:cytosol"/>
    <property type="evidence" value="ECO:0007669"/>
    <property type="project" value="TreeGrafter"/>
</dbReference>
<accession>A0A076F8V0</accession>
<dbReference type="HOGENOM" id="CLU_071581_1_0_7"/>